<name>A0A523B7P8_9CREN</name>
<organism evidence="2 3">
    <name type="scientific">Thermoproteota archaeon</name>
    <dbReference type="NCBI Taxonomy" id="2056631"/>
    <lineage>
        <taxon>Archaea</taxon>
        <taxon>Thermoproteota</taxon>
    </lineage>
</organism>
<dbReference type="EMBL" id="QNVH01000096">
    <property type="protein sequence ID" value="TDA36874.1"/>
    <property type="molecule type" value="Genomic_DNA"/>
</dbReference>
<evidence type="ECO:0000313" key="3">
    <source>
        <dbReference type="Proteomes" id="UP000315399"/>
    </source>
</evidence>
<comment type="caution">
    <text evidence="2">The sequence shown here is derived from an EMBL/GenBank/DDBJ whole genome shotgun (WGS) entry which is preliminary data.</text>
</comment>
<sequence length="420" mass="45292">MSKSFRDNRRFVFGCLSLALSSILLLSGLGLMVSPVVAQNLTITLDTDTGTYVQGELATFTFSYAPNAPILLEVRDSTNQPVFAWEDTMNQSGNYVFYLNTSSIPPGQYVLHAKAGQAYANKNFSISQPFISILPPPRALKADLSNTTVPTPIYYYFNGSTIHIATGVYAPSDHFDLIVNATSIGLGVIDYTSLNASSTEYPYGNGKLYRFIVNLTVPADYSEVGGRNIDITATGPYAENHTCFIAVLNINPREDPTLGLAGSTTDFRTVEDFTNITNLTFEKFVNSTSIGKIVFLEPINLCDMNTVNALLNLGNNLNVALAKMSMNTAADALAAMNKSSALYMYNLPFIYPPGILKDGVPVVLSGQTSGGPVISLSWDNSTKTLQFNVTHWTTYEADGQPPAITPLSPTPGATVTTGTP</sequence>
<accession>A0A523B7P8</accession>
<gene>
    <name evidence="2" type="ORF">DSO08_06340</name>
</gene>
<feature type="compositionally biased region" description="Low complexity" evidence="1">
    <location>
        <begin position="410"/>
        <end position="420"/>
    </location>
</feature>
<protein>
    <submittedName>
        <fullName evidence="2">Uncharacterized protein</fullName>
    </submittedName>
</protein>
<feature type="non-terminal residue" evidence="2">
    <location>
        <position position="420"/>
    </location>
</feature>
<proteinExistence type="predicted"/>
<reference evidence="2 3" key="1">
    <citation type="journal article" date="2019" name="Nat. Microbiol.">
        <title>Expanding anaerobic alkane metabolism in the domain of Archaea.</title>
        <authorList>
            <person name="Wang Y."/>
            <person name="Wegener G."/>
            <person name="Hou J."/>
            <person name="Wang F."/>
            <person name="Xiao X."/>
        </authorList>
    </citation>
    <scope>NUCLEOTIDE SEQUENCE [LARGE SCALE GENOMIC DNA]</scope>
    <source>
        <strain evidence="2">WYZ-LMO10</strain>
    </source>
</reference>
<evidence type="ECO:0000256" key="1">
    <source>
        <dbReference type="SAM" id="MobiDB-lite"/>
    </source>
</evidence>
<feature type="region of interest" description="Disordered" evidence="1">
    <location>
        <begin position="398"/>
        <end position="420"/>
    </location>
</feature>
<evidence type="ECO:0000313" key="2">
    <source>
        <dbReference type="EMBL" id="TDA36874.1"/>
    </source>
</evidence>
<dbReference type="AlphaFoldDB" id="A0A523B7P8"/>
<dbReference type="Proteomes" id="UP000315399">
    <property type="component" value="Unassembled WGS sequence"/>
</dbReference>